<comment type="pathway">
    <text evidence="4">Amino-sugar metabolism; N-acetylneuraminate degradation; D-fructose 6-phosphate from N-acetylneuraminate: step 5/5.</text>
</comment>
<protein>
    <recommendedName>
        <fullName evidence="4">Glucosamine-6-phosphate deaminase</fullName>
        <ecNumber evidence="4">3.5.99.6</ecNumber>
    </recommendedName>
    <alternativeName>
        <fullName evidence="4">GlcN6P deaminase</fullName>
        <shortName evidence="4">GNPDA</shortName>
    </alternativeName>
    <alternativeName>
        <fullName evidence="4">Glucosamine-6-phosphate isomerase</fullName>
    </alternativeName>
</protein>
<dbReference type="UniPathway" id="UPA00629">
    <property type="reaction ID" value="UER00684"/>
</dbReference>
<dbReference type="InterPro" id="IPR006148">
    <property type="entry name" value="Glc/Gal-6P_isomerase"/>
</dbReference>
<comment type="function">
    <text evidence="4">Catalyzes the reversible isomerization-deamination of glucosamine 6-phosphate (GlcN6P) to form fructose 6-phosphate (Fru6P) and ammonium ion.</text>
</comment>
<dbReference type="Pfam" id="PF01182">
    <property type="entry name" value="Glucosamine_iso"/>
    <property type="match status" value="1"/>
</dbReference>
<dbReference type="RefSeq" id="WP_089852935.1">
    <property type="nucleotide sequence ID" value="NZ_BJWJ01000002.1"/>
</dbReference>
<evidence type="ECO:0000313" key="6">
    <source>
        <dbReference type="EMBL" id="GEM03243.1"/>
    </source>
</evidence>
<dbReference type="Proteomes" id="UP000199139">
    <property type="component" value="Unassembled WGS sequence"/>
</dbReference>
<keyword evidence="3 4" id="KW-0119">Carbohydrate metabolism</keyword>
<sequence length="253" mass="28331">MNIIVCQNYDHLSDYAKDLVINTINNNDKPVLGLATGSTPEGMYQALIKAYQEKHVSFKDVTTFNLDEYIGLGKEDPNSYHHFMDEHLFNYVDIDQNETFVPPGNTDNHEQACLDYEQNMHRHGDIDLQVLGLGVNGHIGFNEPGTPFDTRTHVIELDESTRVANARFFDSIDDVPTHAITMGIETIMESKQIVLLASGDSKKEAVQRLVNGEETPDFPASILHRHNNVTVILDRDAASLLSVEQIDQVVGPK</sequence>
<evidence type="ECO:0000256" key="3">
    <source>
        <dbReference type="ARBA" id="ARBA00023277"/>
    </source>
</evidence>
<evidence type="ECO:0000256" key="4">
    <source>
        <dbReference type="HAMAP-Rule" id="MF_01241"/>
    </source>
</evidence>
<dbReference type="AlphaFoldDB" id="A0A1I6Q772"/>
<dbReference type="NCBIfam" id="TIGR00502">
    <property type="entry name" value="nagB"/>
    <property type="match status" value="1"/>
</dbReference>
<dbReference type="OrthoDB" id="9791139at2"/>
<dbReference type="GO" id="GO:0005975">
    <property type="term" value="P:carbohydrate metabolic process"/>
    <property type="evidence" value="ECO:0007669"/>
    <property type="project" value="InterPro"/>
</dbReference>
<evidence type="ECO:0000259" key="5">
    <source>
        <dbReference type="Pfam" id="PF01182"/>
    </source>
</evidence>
<organism evidence="7 8">
    <name type="scientific">Halolactibacillus miurensis</name>
    <dbReference type="NCBI Taxonomy" id="306541"/>
    <lineage>
        <taxon>Bacteria</taxon>
        <taxon>Bacillati</taxon>
        <taxon>Bacillota</taxon>
        <taxon>Bacilli</taxon>
        <taxon>Bacillales</taxon>
        <taxon>Bacillaceae</taxon>
        <taxon>Halolactibacillus</taxon>
    </lineage>
</organism>
<proteinExistence type="inferred from homology"/>
<feature type="domain" description="Glucosamine/galactosamine-6-phosphate isomerase" evidence="5">
    <location>
        <begin position="11"/>
        <end position="229"/>
    </location>
</feature>
<dbReference type="PANTHER" id="PTHR11280:SF5">
    <property type="entry name" value="GLUCOSAMINE-6-PHOSPHATE ISOMERASE"/>
    <property type="match status" value="1"/>
</dbReference>
<feature type="active site" description="For ring-opening step" evidence="4">
    <location>
        <position position="143"/>
    </location>
</feature>
<feature type="active site" description="For ring-opening step" evidence="4">
    <location>
        <position position="136"/>
    </location>
</feature>
<comment type="caution">
    <text evidence="4">Lacks conserved residue(s) required for the propagation of feature annotation.</text>
</comment>
<dbReference type="SUPFAM" id="SSF100950">
    <property type="entry name" value="NagB/RpiA/CoA transferase-like"/>
    <property type="match status" value="1"/>
</dbReference>
<feature type="active site" description="Proton acceptor; for enolization step" evidence="4">
    <location>
        <position position="67"/>
    </location>
</feature>
<dbReference type="FunFam" id="3.40.50.1360:FF:000003">
    <property type="entry name" value="Glucosamine-6-phosphate deaminase"/>
    <property type="match status" value="1"/>
</dbReference>
<dbReference type="Gene3D" id="3.40.50.1360">
    <property type="match status" value="1"/>
</dbReference>
<dbReference type="GO" id="GO:0019262">
    <property type="term" value="P:N-acetylneuraminate catabolic process"/>
    <property type="evidence" value="ECO:0007669"/>
    <property type="project" value="UniProtKB-UniRule"/>
</dbReference>
<dbReference type="STRING" id="306541.SAMN05421668_103144"/>
<keyword evidence="9" id="KW-1185">Reference proteome</keyword>
<feature type="active site" description="Proton acceptor; for ring-opening step" evidence="4">
    <location>
        <position position="138"/>
    </location>
</feature>
<evidence type="ECO:0000313" key="7">
    <source>
        <dbReference type="EMBL" id="SFS48175.1"/>
    </source>
</evidence>
<dbReference type="InterPro" id="IPR004547">
    <property type="entry name" value="Glucosamine6P_isomerase"/>
</dbReference>
<comment type="catalytic activity">
    <reaction evidence="1 4">
        <text>alpha-D-glucosamine 6-phosphate + H2O = beta-D-fructose 6-phosphate + NH4(+)</text>
        <dbReference type="Rhea" id="RHEA:12172"/>
        <dbReference type="ChEBI" id="CHEBI:15377"/>
        <dbReference type="ChEBI" id="CHEBI:28938"/>
        <dbReference type="ChEBI" id="CHEBI:57634"/>
        <dbReference type="ChEBI" id="CHEBI:75989"/>
        <dbReference type="EC" id="3.5.99.6"/>
    </reaction>
</comment>
<dbReference type="GO" id="GO:0006043">
    <property type="term" value="P:glucosamine catabolic process"/>
    <property type="evidence" value="ECO:0007669"/>
    <property type="project" value="TreeGrafter"/>
</dbReference>
<dbReference type="GO" id="GO:0005737">
    <property type="term" value="C:cytoplasm"/>
    <property type="evidence" value="ECO:0007669"/>
    <property type="project" value="TreeGrafter"/>
</dbReference>
<dbReference type="GO" id="GO:0006046">
    <property type="term" value="P:N-acetylglucosamine catabolic process"/>
    <property type="evidence" value="ECO:0007669"/>
    <property type="project" value="UniProtKB-UniRule"/>
</dbReference>
<evidence type="ECO:0000313" key="9">
    <source>
        <dbReference type="Proteomes" id="UP000321773"/>
    </source>
</evidence>
<dbReference type="HAMAP" id="MF_01241">
    <property type="entry name" value="GlcN6P_deamin"/>
    <property type="match status" value="1"/>
</dbReference>
<reference evidence="7 8" key="1">
    <citation type="submission" date="2016-10" db="EMBL/GenBank/DDBJ databases">
        <authorList>
            <person name="de Groot N.N."/>
        </authorList>
    </citation>
    <scope>NUCLEOTIDE SEQUENCE [LARGE SCALE GENOMIC DNA]</scope>
    <source>
        <strain evidence="7 8">DSM 17074</strain>
    </source>
</reference>
<accession>A0A1I6Q772</accession>
<evidence type="ECO:0000256" key="1">
    <source>
        <dbReference type="ARBA" id="ARBA00000644"/>
    </source>
</evidence>
<comment type="similarity">
    <text evidence="4">Belongs to the glucosamine/galactosamine-6-phosphate isomerase family. NagB subfamily.</text>
</comment>
<dbReference type="PANTHER" id="PTHR11280">
    <property type="entry name" value="GLUCOSAMINE-6-PHOSPHATE ISOMERASE"/>
    <property type="match status" value="1"/>
</dbReference>
<dbReference type="EMBL" id="FPAI01000003">
    <property type="protein sequence ID" value="SFS48175.1"/>
    <property type="molecule type" value="Genomic_DNA"/>
</dbReference>
<dbReference type="CDD" id="cd01399">
    <property type="entry name" value="GlcN6P_deaminase"/>
    <property type="match status" value="1"/>
</dbReference>
<reference evidence="6 9" key="2">
    <citation type="submission" date="2019-07" db="EMBL/GenBank/DDBJ databases">
        <title>Whole genome shotgun sequence of Halolactibacillus miurensis NBRC 100873.</title>
        <authorList>
            <person name="Hosoyama A."/>
            <person name="Uohara A."/>
            <person name="Ohji S."/>
            <person name="Ichikawa N."/>
        </authorList>
    </citation>
    <scope>NUCLEOTIDE SEQUENCE [LARGE SCALE GENOMIC DNA]</scope>
    <source>
        <strain evidence="6 9">NBRC 100873</strain>
    </source>
</reference>
<keyword evidence="2 4" id="KW-0378">Hydrolase</keyword>
<dbReference type="PROSITE" id="PS01161">
    <property type="entry name" value="GLC_GALNAC_ISOMERASE"/>
    <property type="match status" value="1"/>
</dbReference>
<name>A0A1I6Q772_9BACI</name>
<dbReference type="InterPro" id="IPR037171">
    <property type="entry name" value="NagB/RpiA_transferase-like"/>
</dbReference>
<dbReference type="GO" id="GO:0042802">
    <property type="term" value="F:identical protein binding"/>
    <property type="evidence" value="ECO:0007669"/>
    <property type="project" value="TreeGrafter"/>
</dbReference>
<dbReference type="GO" id="GO:0004342">
    <property type="term" value="F:glucosamine-6-phosphate deaminase activity"/>
    <property type="evidence" value="ECO:0007669"/>
    <property type="project" value="UniProtKB-UniRule"/>
</dbReference>
<dbReference type="Proteomes" id="UP000321773">
    <property type="component" value="Unassembled WGS sequence"/>
</dbReference>
<dbReference type="EC" id="3.5.99.6" evidence="4"/>
<evidence type="ECO:0000313" key="8">
    <source>
        <dbReference type="Proteomes" id="UP000199139"/>
    </source>
</evidence>
<dbReference type="EMBL" id="BJWJ01000002">
    <property type="protein sequence ID" value="GEM03243.1"/>
    <property type="molecule type" value="Genomic_DNA"/>
</dbReference>
<evidence type="ECO:0000256" key="2">
    <source>
        <dbReference type="ARBA" id="ARBA00022801"/>
    </source>
</evidence>
<gene>
    <name evidence="4 6" type="primary">nagB</name>
    <name evidence="6" type="ORF">HMI01_02310</name>
    <name evidence="7" type="ORF">SAMN05421668_103144</name>
</gene>
<dbReference type="InterPro" id="IPR018321">
    <property type="entry name" value="Glucosamine6P_isomerase_CS"/>
</dbReference>